<organism evidence="2 3">
    <name type="scientific">Marichromatium bheemlicum</name>
    <dbReference type="NCBI Taxonomy" id="365339"/>
    <lineage>
        <taxon>Bacteria</taxon>
        <taxon>Pseudomonadati</taxon>
        <taxon>Pseudomonadota</taxon>
        <taxon>Gammaproteobacteria</taxon>
        <taxon>Chromatiales</taxon>
        <taxon>Chromatiaceae</taxon>
        <taxon>Marichromatium</taxon>
    </lineage>
</organism>
<comment type="caution">
    <text evidence="2">The sequence shown here is derived from an EMBL/GenBank/DDBJ whole genome shotgun (WGS) entry which is preliminary data.</text>
</comment>
<sequence length="238" mass="25940">MQVLAFDLSGESALFKKPYSAMSPVSYPLPPPPAVLGLLGAVLGLGKEDYHAALGWERVRVAVGLRAPLRVMRAALNLLQTKDGTDAFFRPRAGANTHTQVNCEFLRDPCFRIHVGGLDADQAARLAESLRDGYSVYTPCLGLAACLAETRWVAAGEARALPAGTYRVASAVPIGDGLKVHYDDGRLYRRVRMPTLMDPERVVHRYREVVVADDGGPIRVQATEGMLHVRDTETIAFL</sequence>
<dbReference type="NCBIfam" id="TIGR02592">
    <property type="entry name" value="cas_Cas5h"/>
    <property type="match status" value="1"/>
</dbReference>
<dbReference type="InterPro" id="IPR013422">
    <property type="entry name" value="CRISPR-assoc_prot_Cas5_N"/>
</dbReference>
<dbReference type="EMBL" id="JAAXKX010000001">
    <property type="protein sequence ID" value="NKN31817.1"/>
    <property type="molecule type" value="Genomic_DNA"/>
</dbReference>
<gene>
    <name evidence="2" type="primary">cas5b</name>
    <name evidence="2" type="ORF">HF203_01070</name>
</gene>
<dbReference type="Pfam" id="PF09704">
    <property type="entry name" value="Cas_Cas5d"/>
    <property type="match status" value="1"/>
</dbReference>
<dbReference type="RefSeq" id="WP_168665717.1">
    <property type="nucleotide sequence ID" value="NZ_JAAXKX010000001.1"/>
</dbReference>
<evidence type="ECO:0000313" key="3">
    <source>
        <dbReference type="Proteomes" id="UP000740754"/>
    </source>
</evidence>
<accession>A0ABX1I3E2</accession>
<dbReference type="InterPro" id="IPR021124">
    <property type="entry name" value="CRISPR-assoc_prot_Cas5"/>
</dbReference>
<proteinExistence type="predicted"/>
<name>A0ABX1I3E2_9GAMM</name>
<protein>
    <submittedName>
        <fullName evidence="2">Type I-B CRISPR-associated protein Cas5</fullName>
    </submittedName>
</protein>
<dbReference type="Proteomes" id="UP000740754">
    <property type="component" value="Unassembled WGS sequence"/>
</dbReference>
<evidence type="ECO:0000313" key="2">
    <source>
        <dbReference type="EMBL" id="NKN31817.1"/>
    </source>
</evidence>
<keyword evidence="1" id="KW-0051">Antiviral defense</keyword>
<dbReference type="InterPro" id="IPR013421">
    <property type="entry name" value="CRISPR-assoc_prot_Cas5_HALMA"/>
</dbReference>
<evidence type="ECO:0000256" key="1">
    <source>
        <dbReference type="ARBA" id="ARBA00023118"/>
    </source>
</evidence>
<keyword evidence="3" id="KW-1185">Reference proteome</keyword>
<dbReference type="Gene3D" id="3.30.70.2660">
    <property type="match status" value="1"/>
</dbReference>
<reference evidence="2 3" key="1">
    <citation type="submission" date="2020-04" db="EMBL/GenBank/DDBJ databases">
        <title>Draft Whole-Genome sequence of Marichromatium bheemlicum DSM 18632, type strain.</title>
        <authorList>
            <person name="Kyndt J.A."/>
            <person name="Meyer T.E."/>
        </authorList>
    </citation>
    <scope>NUCLEOTIDE SEQUENCE [LARGE SCALE GENOMIC DNA]</scope>
    <source>
        <strain evidence="2 3">DSM 18632</strain>
    </source>
</reference>
<dbReference type="NCBIfam" id="TIGR02593">
    <property type="entry name" value="CRISPR_cas5"/>
    <property type="match status" value="1"/>
</dbReference>